<dbReference type="EMBL" id="VMRJ01000003">
    <property type="protein sequence ID" value="TVT40209.1"/>
    <property type="molecule type" value="Genomic_DNA"/>
</dbReference>
<dbReference type="SUPFAM" id="SSF53474">
    <property type="entry name" value="alpha/beta-Hydrolases"/>
    <property type="match status" value="1"/>
</dbReference>
<sequence>MSTVTTSDSNSSALRRSNVTITGQGSPAPAIVFLHGLGSDQTSWRRLAPAFEDRYQVLLLDLVGAGSSDLAAYDYAKYGSLHAHADDLLAVLHELDLYNVVFVGHSISSMIGVLAAIKEPKRFGRLVLLAPSPRFVNAEGYKGGFEQKDIQELLAAMEGNYHGWSQGIAPVMVGAENPELVLELTNSFLQTQPAIAQHFARVTFFSDHRADLPFLTTPTLILQCAHDVIAPLAVGNYINETLADSQLVVIDTPGHSAHLSAPAETLQEIEKFLQVAPVFA</sequence>
<dbReference type="PANTHER" id="PTHR43039">
    <property type="entry name" value="ESTERASE-RELATED"/>
    <property type="match status" value="1"/>
</dbReference>
<dbReference type="InterPro" id="IPR000073">
    <property type="entry name" value="AB_hydrolase_1"/>
</dbReference>
<evidence type="ECO:0000313" key="4">
    <source>
        <dbReference type="Proteomes" id="UP000317624"/>
    </source>
</evidence>
<comment type="caution">
    <text evidence="3">The sequence shown here is derived from an EMBL/GenBank/DDBJ whole genome shotgun (WGS) entry which is preliminary data.</text>
</comment>
<dbReference type="GO" id="GO:0016787">
    <property type="term" value="F:hydrolase activity"/>
    <property type="evidence" value="ECO:0007669"/>
    <property type="project" value="UniProtKB-KW"/>
</dbReference>
<dbReference type="OrthoDB" id="8680283at2"/>
<feature type="domain" description="AB hydrolase-1" evidence="2">
    <location>
        <begin position="29"/>
        <end position="261"/>
    </location>
</feature>
<dbReference type="PRINTS" id="PR00111">
    <property type="entry name" value="ABHYDROLASE"/>
</dbReference>
<evidence type="ECO:0000256" key="1">
    <source>
        <dbReference type="ARBA" id="ARBA00008645"/>
    </source>
</evidence>
<keyword evidence="4" id="KW-1185">Reference proteome</keyword>
<comment type="similarity">
    <text evidence="1">Belongs to the AB hydrolase superfamily.</text>
</comment>
<name>A0A558BUP1_9BACT</name>
<keyword evidence="3" id="KW-0378">Hydrolase</keyword>
<gene>
    <name evidence="3" type="ORF">FNT36_12010</name>
</gene>
<dbReference type="Gene3D" id="3.40.50.1820">
    <property type="entry name" value="alpha/beta hydrolase"/>
    <property type="match status" value="1"/>
</dbReference>
<proteinExistence type="inferred from homology"/>
<organism evidence="3 4">
    <name type="scientific">Hymenobacter setariae</name>
    <dbReference type="NCBI Taxonomy" id="2594794"/>
    <lineage>
        <taxon>Bacteria</taxon>
        <taxon>Pseudomonadati</taxon>
        <taxon>Bacteroidota</taxon>
        <taxon>Cytophagia</taxon>
        <taxon>Cytophagales</taxon>
        <taxon>Hymenobacteraceae</taxon>
        <taxon>Hymenobacter</taxon>
    </lineage>
</organism>
<protein>
    <submittedName>
        <fullName evidence="3">Alpha/beta hydrolase</fullName>
    </submittedName>
</protein>
<reference evidence="3 4" key="1">
    <citation type="submission" date="2019-07" db="EMBL/GenBank/DDBJ databases">
        <title>Hymenobacter sp. straun FUR1 Genome sequencing and assembly.</title>
        <authorList>
            <person name="Chhetri G."/>
        </authorList>
    </citation>
    <scope>NUCLEOTIDE SEQUENCE [LARGE SCALE GENOMIC DNA]</scope>
    <source>
        <strain evidence="3 4">Fur1</strain>
    </source>
</reference>
<evidence type="ECO:0000259" key="2">
    <source>
        <dbReference type="Pfam" id="PF00561"/>
    </source>
</evidence>
<evidence type="ECO:0000313" key="3">
    <source>
        <dbReference type="EMBL" id="TVT40209.1"/>
    </source>
</evidence>
<dbReference type="AlphaFoldDB" id="A0A558BUP1"/>
<accession>A0A558BUP1</accession>
<dbReference type="RefSeq" id="WP_144847888.1">
    <property type="nucleotide sequence ID" value="NZ_VMRJ01000003.1"/>
</dbReference>
<dbReference type="InterPro" id="IPR029058">
    <property type="entry name" value="AB_hydrolase_fold"/>
</dbReference>
<dbReference type="Proteomes" id="UP000317624">
    <property type="component" value="Unassembled WGS sequence"/>
</dbReference>
<dbReference type="Pfam" id="PF00561">
    <property type="entry name" value="Abhydrolase_1"/>
    <property type="match status" value="1"/>
</dbReference>